<dbReference type="GO" id="GO:0016209">
    <property type="term" value="F:antioxidant activity"/>
    <property type="evidence" value="ECO:0007669"/>
    <property type="project" value="InterPro"/>
</dbReference>
<protein>
    <recommendedName>
        <fullName evidence="7">Thioredoxin domain-containing protein</fullName>
    </recommendedName>
</protein>
<evidence type="ECO:0000256" key="4">
    <source>
        <dbReference type="ARBA" id="ARBA00023157"/>
    </source>
</evidence>
<dbReference type="GO" id="GO:0017004">
    <property type="term" value="P:cytochrome complex assembly"/>
    <property type="evidence" value="ECO:0007669"/>
    <property type="project" value="UniProtKB-KW"/>
</dbReference>
<evidence type="ECO:0000313" key="9">
    <source>
        <dbReference type="Proteomes" id="UP000287188"/>
    </source>
</evidence>
<keyword evidence="6" id="KW-0472">Membrane</keyword>
<evidence type="ECO:0000313" key="8">
    <source>
        <dbReference type="EMBL" id="GCE18085.1"/>
    </source>
</evidence>
<dbReference type="PANTHER" id="PTHR42852:SF6">
    <property type="entry name" value="THIOL:DISULFIDE INTERCHANGE PROTEIN DSBE"/>
    <property type="match status" value="1"/>
</dbReference>
<gene>
    <name evidence="8" type="ORF">KDK_18850</name>
</gene>
<evidence type="ECO:0000256" key="3">
    <source>
        <dbReference type="ARBA" id="ARBA00022968"/>
    </source>
</evidence>
<keyword evidence="3" id="KW-0735">Signal-anchor</keyword>
<keyword evidence="2" id="KW-0201">Cytochrome c-type biogenesis</keyword>
<dbReference type="RefSeq" id="WP_161977239.1">
    <property type="nucleotide sequence ID" value="NZ_BIFS01000001.1"/>
</dbReference>
<dbReference type="InterPro" id="IPR050553">
    <property type="entry name" value="Thioredoxin_ResA/DsbE_sf"/>
</dbReference>
<dbReference type="InterPro" id="IPR013766">
    <property type="entry name" value="Thioredoxin_domain"/>
</dbReference>
<dbReference type="Gene3D" id="3.40.30.10">
    <property type="entry name" value="Glutaredoxin"/>
    <property type="match status" value="1"/>
</dbReference>
<comment type="caution">
    <text evidence="8">The sequence shown here is derived from an EMBL/GenBank/DDBJ whole genome shotgun (WGS) entry which is preliminary data.</text>
</comment>
<dbReference type="SUPFAM" id="SSF52833">
    <property type="entry name" value="Thioredoxin-like"/>
    <property type="match status" value="1"/>
</dbReference>
<keyword evidence="6" id="KW-0812">Transmembrane</keyword>
<name>A0A402AG79_9CHLR</name>
<comment type="subcellular location">
    <subcellularLocation>
        <location evidence="1">Cell envelope</location>
    </subcellularLocation>
</comment>
<keyword evidence="9" id="KW-1185">Reference proteome</keyword>
<dbReference type="InterPro" id="IPR000866">
    <property type="entry name" value="AhpC/TSA"/>
</dbReference>
<dbReference type="PROSITE" id="PS51352">
    <property type="entry name" value="THIOREDOXIN_2"/>
    <property type="match status" value="1"/>
</dbReference>
<dbReference type="Pfam" id="PF00578">
    <property type="entry name" value="AhpC-TSA"/>
    <property type="match status" value="1"/>
</dbReference>
<evidence type="ECO:0000256" key="5">
    <source>
        <dbReference type="ARBA" id="ARBA00023284"/>
    </source>
</evidence>
<evidence type="ECO:0000256" key="6">
    <source>
        <dbReference type="SAM" id="Phobius"/>
    </source>
</evidence>
<organism evidence="8 9">
    <name type="scientific">Dictyobacter kobayashii</name>
    <dbReference type="NCBI Taxonomy" id="2014872"/>
    <lineage>
        <taxon>Bacteria</taxon>
        <taxon>Bacillati</taxon>
        <taxon>Chloroflexota</taxon>
        <taxon>Ktedonobacteria</taxon>
        <taxon>Ktedonobacterales</taxon>
        <taxon>Dictyobacteraceae</taxon>
        <taxon>Dictyobacter</taxon>
    </lineage>
</organism>
<dbReference type="PANTHER" id="PTHR42852">
    <property type="entry name" value="THIOL:DISULFIDE INTERCHANGE PROTEIN DSBE"/>
    <property type="match status" value="1"/>
</dbReference>
<dbReference type="Proteomes" id="UP000287188">
    <property type="component" value="Unassembled WGS sequence"/>
</dbReference>
<dbReference type="GO" id="GO:0016491">
    <property type="term" value="F:oxidoreductase activity"/>
    <property type="evidence" value="ECO:0007669"/>
    <property type="project" value="InterPro"/>
</dbReference>
<dbReference type="GO" id="GO:0030313">
    <property type="term" value="C:cell envelope"/>
    <property type="evidence" value="ECO:0007669"/>
    <property type="project" value="UniProtKB-SubCell"/>
</dbReference>
<dbReference type="EMBL" id="BIFS01000001">
    <property type="protein sequence ID" value="GCE18085.1"/>
    <property type="molecule type" value="Genomic_DNA"/>
</dbReference>
<dbReference type="AlphaFoldDB" id="A0A402AG79"/>
<proteinExistence type="predicted"/>
<sequence length="203" mass="21970">MEINETTTTKRSRKRSIVVFVVTNILIIGVLVLLWTQLTTPASTATHSQDDPSIAGEASSPLVGKAAPAFDLPLLNGNGEKVKLSDYKGKPVIVNFWASWCDPCNREAPFLQSSWLDLKSKGVVMVGIDGGETTSSGIKFLQKYGVTYTNIADNVGGDTSISYGVTNMPETFFIDRNGNVVSRWIGEIDSAGLQKELAKLQVN</sequence>
<keyword evidence="5" id="KW-0676">Redox-active center</keyword>
<evidence type="ECO:0000256" key="2">
    <source>
        <dbReference type="ARBA" id="ARBA00022748"/>
    </source>
</evidence>
<keyword evidence="4" id="KW-1015">Disulfide bond</keyword>
<dbReference type="InterPro" id="IPR036249">
    <property type="entry name" value="Thioredoxin-like_sf"/>
</dbReference>
<feature type="domain" description="Thioredoxin" evidence="7">
    <location>
        <begin position="61"/>
        <end position="202"/>
    </location>
</feature>
<keyword evidence="6" id="KW-1133">Transmembrane helix</keyword>
<reference evidence="9" key="1">
    <citation type="submission" date="2018-12" db="EMBL/GenBank/DDBJ databases">
        <title>Tengunoibacter tsumagoiensis gen. nov., sp. nov., Dictyobacter kobayashii sp. nov., D. alpinus sp. nov., and D. joshuensis sp. nov. and description of Dictyobacteraceae fam. nov. within the order Ktedonobacterales isolated from Tengu-no-mugimeshi.</title>
        <authorList>
            <person name="Wang C.M."/>
            <person name="Zheng Y."/>
            <person name="Sakai Y."/>
            <person name="Toyoda A."/>
            <person name="Minakuchi Y."/>
            <person name="Abe K."/>
            <person name="Yokota A."/>
            <person name="Yabe S."/>
        </authorList>
    </citation>
    <scope>NUCLEOTIDE SEQUENCE [LARGE SCALE GENOMIC DNA]</scope>
    <source>
        <strain evidence="9">Uno11</strain>
    </source>
</reference>
<dbReference type="CDD" id="cd02966">
    <property type="entry name" value="TlpA_like_family"/>
    <property type="match status" value="1"/>
</dbReference>
<feature type="transmembrane region" description="Helical" evidence="6">
    <location>
        <begin position="17"/>
        <end position="38"/>
    </location>
</feature>
<evidence type="ECO:0000259" key="7">
    <source>
        <dbReference type="PROSITE" id="PS51352"/>
    </source>
</evidence>
<accession>A0A402AG79</accession>
<evidence type="ECO:0000256" key="1">
    <source>
        <dbReference type="ARBA" id="ARBA00004196"/>
    </source>
</evidence>